<keyword evidence="2" id="KW-1185">Reference proteome</keyword>
<dbReference type="EMBL" id="JADGMS010000002">
    <property type="protein sequence ID" value="KAF9687944.1"/>
    <property type="molecule type" value="Genomic_DNA"/>
</dbReference>
<dbReference type="OrthoDB" id="421951at2759"/>
<dbReference type="Proteomes" id="UP000657918">
    <property type="component" value="Unassembled WGS sequence"/>
</dbReference>
<comment type="caution">
    <text evidence="1">The sequence shown here is derived from an EMBL/GenBank/DDBJ whole genome shotgun (WGS) entry which is preliminary data.</text>
</comment>
<evidence type="ECO:0000313" key="2">
    <source>
        <dbReference type="Proteomes" id="UP000657918"/>
    </source>
</evidence>
<evidence type="ECO:0000313" key="1">
    <source>
        <dbReference type="EMBL" id="KAF9687944.1"/>
    </source>
</evidence>
<organism evidence="1 2">
    <name type="scientific">Salix dunnii</name>
    <dbReference type="NCBI Taxonomy" id="1413687"/>
    <lineage>
        <taxon>Eukaryota</taxon>
        <taxon>Viridiplantae</taxon>
        <taxon>Streptophyta</taxon>
        <taxon>Embryophyta</taxon>
        <taxon>Tracheophyta</taxon>
        <taxon>Spermatophyta</taxon>
        <taxon>Magnoliopsida</taxon>
        <taxon>eudicotyledons</taxon>
        <taxon>Gunneridae</taxon>
        <taxon>Pentapetalae</taxon>
        <taxon>rosids</taxon>
        <taxon>fabids</taxon>
        <taxon>Malpighiales</taxon>
        <taxon>Salicaceae</taxon>
        <taxon>Saliceae</taxon>
        <taxon>Salix</taxon>
    </lineage>
</organism>
<accession>A0A835TI57</accession>
<reference evidence="1 2" key="1">
    <citation type="submission" date="2020-10" db="EMBL/GenBank/DDBJ databases">
        <title>Plant Genome Project.</title>
        <authorList>
            <person name="Zhang R.-G."/>
        </authorList>
    </citation>
    <scope>NUCLEOTIDE SEQUENCE [LARGE SCALE GENOMIC DNA]</scope>
    <source>
        <strain evidence="1">FAFU-HL-1</strain>
        <tissue evidence="1">Leaf</tissue>
    </source>
</reference>
<protein>
    <submittedName>
        <fullName evidence="1">Uncharacterized protein</fullName>
    </submittedName>
</protein>
<sequence>MVDGGAVLSCLDCFECGVPPTVFPAKCKTGLLVMDRLGVGRSGQASTVIDGKYCMNRFATDIDFRGDVIKVAVEDLAMKLIWAGPLEELPEDDDASGAIIAR</sequence>
<gene>
    <name evidence="1" type="ORF">SADUNF_Sadunf02G0145800</name>
</gene>
<name>A0A835TI57_9ROSI</name>
<proteinExistence type="predicted"/>
<dbReference type="AlphaFoldDB" id="A0A835TI57"/>